<evidence type="ECO:0000313" key="3">
    <source>
        <dbReference type="Proteomes" id="UP001218170"/>
    </source>
</evidence>
<keyword evidence="3" id="KW-1185">Reference proteome</keyword>
<gene>
    <name evidence="2" type="ORF">PUW80_13145</name>
</gene>
<proteinExistence type="predicted"/>
<protein>
    <submittedName>
        <fullName evidence="2">Uncharacterized protein</fullName>
    </submittedName>
</protein>
<keyword evidence="1" id="KW-0472">Membrane</keyword>
<feature type="transmembrane region" description="Helical" evidence="1">
    <location>
        <begin position="12"/>
        <end position="33"/>
    </location>
</feature>
<dbReference type="EMBL" id="JAQZCI010000004">
    <property type="protein sequence ID" value="MDD7963296.1"/>
    <property type="molecule type" value="Genomic_DNA"/>
</dbReference>
<keyword evidence="1" id="KW-1133">Transmembrane helix</keyword>
<keyword evidence="1" id="KW-0812">Transmembrane</keyword>
<organism evidence="2 3">
    <name type="scientific">Microbacterium thalli</name>
    <dbReference type="NCBI Taxonomy" id="3027921"/>
    <lineage>
        <taxon>Bacteria</taxon>
        <taxon>Bacillati</taxon>
        <taxon>Actinomycetota</taxon>
        <taxon>Actinomycetes</taxon>
        <taxon>Micrococcales</taxon>
        <taxon>Microbacteriaceae</taxon>
        <taxon>Microbacterium</taxon>
    </lineage>
</organism>
<evidence type="ECO:0000256" key="1">
    <source>
        <dbReference type="SAM" id="Phobius"/>
    </source>
</evidence>
<accession>A0ABT5SKC7</accession>
<feature type="transmembrane region" description="Helical" evidence="1">
    <location>
        <begin position="53"/>
        <end position="75"/>
    </location>
</feature>
<name>A0ABT5SKC7_9MICO</name>
<reference evidence="2 3" key="1">
    <citation type="submission" date="2023-02" db="EMBL/GenBank/DDBJ databases">
        <title>Study of novel species of the Microbacterium genus.</title>
        <authorList>
            <person name="Arroyo-Herrera I."/>
            <person name="Roman-Ponce B."/>
            <person name="Vasquez-Murrieta M.S."/>
        </authorList>
    </citation>
    <scope>NUCLEOTIDE SEQUENCE [LARGE SCALE GENOMIC DNA]</scope>
    <source>
        <strain evidence="2 3">NE1TT3</strain>
    </source>
</reference>
<dbReference type="RefSeq" id="WP_274264874.1">
    <property type="nucleotide sequence ID" value="NZ_JAQZCI010000004.1"/>
</dbReference>
<sequence>MNTPTRQELILATIRTAVPAAIGWLLAQLVSTIPAVGDAIATVDGILATSAPGYTVALILTAVCIGLVTALYYWAVRELGKRWPIVERFLLGSAKQPTTYVMPEGSFQTRSASARDK</sequence>
<comment type="caution">
    <text evidence="2">The sequence shown here is derived from an EMBL/GenBank/DDBJ whole genome shotgun (WGS) entry which is preliminary data.</text>
</comment>
<evidence type="ECO:0000313" key="2">
    <source>
        <dbReference type="EMBL" id="MDD7963296.1"/>
    </source>
</evidence>
<dbReference type="Proteomes" id="UP001218170">
    <property type="component" value="Unassembled WGS sequence"/>
</dbReference>